<evidence type="ECO:0000313" key="5">
    <source>
        <dbReference type="EMBL" id="TCL40546.1"/>
    </source>
</evidence>
<dbReference type="Proteomes" id="UP000294682">
    <property type="component" value="Unassembled WGS sequence"/>
</dbReference>
<proteinExistence type="predicted"/>
<protein>
    <submittedName>
        <fullName evidence="5">L-alanine-DL-glutamate epimerase-like enolase superfamily enzyme</fullName>
    </submittedName>
</protein>
<comment type="caution">
    <text evidence="5">The sequence shown here is derived from an EMBL/GenBank/DDBJ whole genome shotgun (WGS) entry which is preliminary data.</text>
</comment>
<dbReference type="SMART" id="SM00922">
    <property type="entry name" value="MR_MLE"/>
    <property type="match status" value="1"/>
</dbReference>
<reference evidence="5 6" key="1">
    <citation type="submission" date="2019-03" db="EMBL/GenBank/DDBJ databases">
        <title>Genomic Encyclopedia of Type Strains, Phase IV (KMG-IV): sequencing the most valuable type-strain genomes for metagenomic binning, comparative biology and taxonomic classification.</title>
        <authorList>
            <person name="Goeker M."/>
        </authorList>
    </citation>
    <scope>NUCLEOTIDE SEQUENCE [LARGE SCALE GENOMIC DNA]</scope>
    <source>
        <strain evidence="5 6">DSM 100433</strain>
    </source>
</reference>
<dbReference type="RefSeq" id="WP_132085324.1">
    <property type="nucleotide sequence ID" value="NZ_SLUK01000022.1"/>
</dbReference>
<dbReference type="InterPro" id="IPR018110">
    <property type="entry name" value="Mandel_Rmase/mucon_lact_enz_CS"/>
</dbReference>
<dbReference type="InterPro" id="IPR013342">
    <property type="entry name" value="Mandelate_racemase_C"/>
</dbReference>
<dbReference type="Gene3D" id="3.20.20.120">
    <property type="entry name" value="Enolase-like C-terminal domain"/>
    <property type="match status" value="1"/>
</dbReference>
<dbReference type="GO" id="GO:0000287">
    <property type="term" value="F:magnesium ion binding"/>
    <property type="evidence" value="ECO:0007669"/>
    <property type="project" value="TreeGrafter"/>
</dbReference>
<evidence type="ECO:0000313" key="6">
    <source>
        <dbReference type="Proteomes" id="UP000294682"/>
    </source>
</evidence>
<dbReference type="Pfam" id="PF02746">
    <property type="entry name" value="MR_MLE_N"/>
    <property type="match status" value="1"/>
</dbReference>
<organism evidence="5 6">
    <name type="scientific">Harryflintia acetispora</name>
    <dbReference type="NCBI Taxonomy" id="1849041"/>
    <lineage>
        <taxon>Bacteria</taxon>
        <taxon>Bacillati</taxon>
        <taxon>Bacillota</taxon>
        <taxon>Clostridia</taxon>
        <taxon>Eubacteriales</taxon>
        <taxon>Oscillospiraceae</taxon>
        <taxon>Harryflintia</taxon>
    </lineage>
</organism>
<name>A0A9X8UHA9_9FIRM</name>
<dbReference type="GO" id="GO:0016836">
    <property type="term" value="F:hydro-lyase activity"/>
    <property type="evidence" value="ECO:0007669"/>
    <property type="project" value="TreeGrafter"/>
</dbReference>
<dbReference type="Pfam" id="PF13378">
    <property type="entry name" value="MR_MLE_C"/>
    <property type="match status" value="1"/>
</dbReference>
<keyword evidence="6" id="KW-1185">Reference proteome</keyword>
<evidence type="ECO:0000256" key="3">
    <source>
        <dbReference type="ARBA" id="ARBA00022842"/>
    </source>
</evidence>
<keyword evidence="2" id="KW-0479">Metal-binding</keyword>
<dbReference type="Gene3D" id="3.30.390.10">
    <property type="entry name" value="Enolase-like, N-terminal domain"/>
    <property type="match status" value="1"/>
</dbReference>
<dbReference type="PROSITE" id="PS00908">
    <property type="entry name" value="MR_MLE_1"/>
    <property type="match status" value="1"/>
</dbReference>
<dbReference type="SUPFAM" id="SSF51604">
    <property type="entry name" value="Enolase C-terminal domain-like"/>
    <property type="match status" value="1"/>
</dbReference>
<feature type="domain" description="Mandelate racemase/muconate lactonizing enzyme C-terminal" evidence="4">
    <location>
        <begin position="143"/>
        <end position="240"/>
    </location>
</feature>
<sequence length="375" mass="40952">MKITGMSLTLFPWEGLQGLSDAAYGSGFGEVQLGLLRIHTDEGMEGNAFLGSSVCPATADAGSLMEALPPVLLGQDPLLRGELYRKIDDWRQRRRTTRRAVGAVDIALWDLAGKKAGLPLYRLIGGCREEVAAYASSQSLPGVKDYTEEVLRCKEEGWKGYKIHPPARDWREDIAVCRAVRTAAGEGYPLMLDSMWSYDYAGALQAGRSLEELRYEWFEDPLPENDVASYQKLCQKLDIPVMATEYPGYGVQGYVPWLLQGASDYLRGDVAVKGGLTPVLGAAKLAEAFGMEFAIHHGANSLNNVANLHAALAIPNCRWYEVMLPDCGQRFGLLDEPRPDKNGMVAAPKAPGLGAKIDRERIGRTATATLRAGKC</sequence>
<gene>
    <name evidence="5" type="ORF">EDD78_1222</name>
</gene>
<dbReference type="SFLD" id="SFLDG00179">
    <property type="entry name" value="mandelate_racemase"/>
    <property type="match status" value="1"/>
</dbReference>
<dbReference type="GO" id="GO:0016052">
    <property type="term" value="P:carbohydrate catabolic process"/>
    <property type="evidence" value="ECO:0007669"/>
    <property type="project" value="TreeGrafter"/>
</dbReference>
<dbReference type="InterPro" id="IPR036849">
    <property type="entry name" value="Enolase-like_C_sf"/>
</dbReference>
<dbReference type="SUPFAM" id="SSF54826">
    <property type="entry name" value="Enolase N-terminal domain-like"/>
    <property type="match status" value="1"/>
</dbReference>
<dbReference type="InterPro" id="IPR029017">
    <property type="entry name" value="Enolase-like_N"/>
</dbReference>
<dbReference type="AlphaFoldDB" id="A0A9X8UHA9"/>
<evidence type="ECO:0000256" key="2">
    <source>
        <dbReference type="ARBA" id="ARBA00022723"/>
    </source>
</evidence>
<dbReference type="InterPro" id="IPR046945">
    <property type="entry name" value="RHMD-like"/>
</dbReference>
<keyword evidence="3" id="KW-0460">Magnesium</keyword>
<dbReference type="InterPro" id="IPR029065">
    <property type="entry name" value="Enolase_C-like"/>
</dbReference>
<dbReference type="GO" id="GO:0009063">
    <property type="term" value="P:amino acid catabolic process"/>
    <property type="evidence" value="ECO:0007669"/>
    <property type="project" value="InterPro"/>
</dbReference>
<dbReference type="PANTHER" id="PTHR13794:SF58">
    <property type="entry name" value="MITOCHONDRIAL ENOLASE SUPERFAMILY MEMBER 1"/>
    <property type="match status" value="1"/>
</dbReference>
<evidence type="ECO:0000256" key="1">
    <source>
        <dbReference type="ARBA" id="ARBA00001946"/>
    </source>
</evidence>
<dbReference type="EMBL" id="SLUK01000022">
    <property type="protein sequence ID" value="TCL40546.1"/>
    <property type="molecule type" value="Genomic_DNA"/>
</dbReference>
<accession>A0A9X8UHA9</accession>
<dbReference type="InterPro" id="IPR013341">
    <property type="entry name" value="Mandelate_racemase_N_dom"/>
</dbReference>
<evidence type="ECO:0000259" key="4">
    <source>
        <dbReference type="SMART" id="SM00922"/>
    </source>
</evidence>
<comment type="cofactor">
    <cofactor evidence="1">
        <name>Mg(2+)</name>
        <dbReference type="ChEBI" id="CHEBI:18420"/>
    </cofactor>
</comment>
<dbReference type="SFLD" id="SFLDS00001">
    <property type="entry name" value="Enolase"/>
    <property type="match status" value="1"/>
</dbReference>
<dbReference type="PANTHER" id="PTHR13794">
    <property type="entry name" value="ENOLASE SUPERFAMILY, MANDELATE RACEMASE"/>
    <property type="match status" value="1"/>
</dbReference>